<dbReference type="InterPro" id="IPR011060">
    <property type="entry name" value="RibuloseP-bd_barrel"/>
</dbReference>
<organism evidence="10 11">
    <name type="scientific">Paludibacter propionicigenes (strain DSM 17365 / JCM 13257 / WB4)</name>
    <dbReference type="NCBI Taxonomy" id="694427"/>
    <lineage>
        <taxon>Bacteria</taxon>
        <taxon>Pseudomonadati</taxon>
        <taxon>Bacteroidota</taxon>
        <taxon>Bacteroidia</taxon>
        <taxon>Bacteroidales</taxon>
        <taxon>Paludibacteraceae</taxon>
        <taxon>Paludibacter</taxon>
    </lineage>
</organism>
<dbReference type="EMBL" id="CP002345">
    <property type="protein sequence ID" value="ADQ81023.1"/>
    <property type="molecule type" value="Genomic_DNA"/>
</dbReference>
<accession>E4T8H9</accession>
<evidence type="ECO:0000256" key="2">
    <source>
        <dbReference type="ARBA" id="ARBA00004696"/>
    </source>
</evidence>
<name>E4T8H9_PALPW</name>
<evidence type="ECO:0000256" key="7">
    <source>
        <dbReference type="ARBA" id="ARBA00023239"/>
    </source>
</evidence>
<dbReference type="FunFam" id="3.20.20.70:FF:000024">
    <property type="entry name" value="Indole-3-glycerol phosphate synthase"/>
    <property type="match status" value="1"/>
</dbReference>
<dbReference type="InterPro" id="IPR045186">
    <property type="entry name" value="Indole-3-glycerol_P_synth"/>
</dbReference>
<protein>
    <recommendedName>
        <fullName evidence="8">Indole-3-glycerol phosphate synthase</fullName>
        <shortName evidence="8">IGPS</shortName>
        <ecNumber evidence="8">4.1.1.48</ecNumber>
    </recommendedName>
</protein>
<dbReference type="Pfam" id="PF00218">
    <property type="entry name" value="IGPS"/>
    <property type="match status" value="1"/>
</dbReference>
<evidence type="ECO:0000313" key="11">
    <source>
        <dbReference type="Proteomes" id="UP000008718"/>
    </source>
</evidence>
<dbReference type="eggNOG" id="COG0134">
    <property type="taxonomic scope" value="Bacteria"/>
</dbReference>
<sequence length="280" mass="30533">MNNDKNIQDNSNSNSPLGVRGSNILDKIIASKKVEVAARNLSTPVSALEKSPVFSRKCLSLKQSLLNSESGIISEFKRKSPSLGWIHEDADVVDVTSGYSAAGASGISILTDEEYFGGTPMDLMAARQFIACPVLRKDFVIDEYQLYEAKAMGADVVLLIAAALTVQQTLELARKAHELGLEVLLEVHNAEELGHANDYVDLLGVNNRNLKTFEQNIQTSFNLAALIPDQLVKVSESGISKGETVKELRKVGYKGFLMGENFMKEEDPAAALANFIENLQ</sequence>
<dbReference type="GO" id="GO:0004640">
    <property type="term" value="F:phosphoribosylanthranilate isomerase activity"/>
    <property type="evidence" value="ECO:0007669"/>
    <property type="project" value="TreeGrafter"/>
</dbReference>
<evidence type="ECO:0000313" key="10">
    <source>
        <dbReference type="EMBL" id="ADQ81023.1"/>
    </source>
</evidence>
<evidence type="ECO:0000256" key="8">
    <source>
        <dbReference type="HAMAP-Rule" id="MF_00134"/>
    </source>
</evidence>
<dbReference type="HOGENOM" id="CLU_034247_2_0_10"/>
<dbReference type="InterPro" id="IPR001468">
    <property type="entry name" value="Indole-3-GlycerolPSynthase_CS"/>
</dbReference>
<dbReference type="PROSITE" id="PS00614">
    <property type="entry name" value="IGPS"/>
    <property type="match status" value="1"/>
</dbReference>
<evidence type="ECO:0000256" key="4">
    <source>
        <dbReference type="ARBA" id="ARBA00022793"/>
    </source>
</evidence>
<evidence type="ECO:0000259" key="9">
    <source>
        <dbReference type="Pfam" id="PF00218"/>
    </source>
</evidence>
<reference evidence="10 11" key="2">
    <citation type="journal article" date="2011" name="Stand. Genomic Sci.">
        <title>Complete genome sequence of Paludibacter propionicigenes type strain (WB4).</title>
        <authorList>
            <person name="Gronow S."/>
            <person name="Munk C."/>
            <person name="Lapidus A."/>
            <person name="Nolan M."/>
            <person name="Lucas S."/>
            <person name="Hammon N."/>
            <person name="Deshpande S."/>
            <person name="Cheng J.F."/>
            <person name="Tapia R."/>
            <person name="Han C."/>
            <person name="Goodwin L."/>
            <person name="Pitluck S."/>
            <person name="Liolios K."/>
            <person name="Ivanova N."/>
            <person name="Mavromatis K."/>
            <person name="Mikhailova N."/>
            <person name="Pati A."/>
            <person name="Chen A."/>
            <person name="Palaniappan K."/>
            <person name="Land M."/>
            <person name="Hauser L."/>
            <person name="Chang Y.J."/>
            <person name="Jeffries C.D."/>
            <person name="Brambilla E."/>
            <person name="Rohde M."/>
            <person name="Goker M."/>
            <person name="Detter J.C."/>
            <person name="Woyke T."/>
            <person name="Bristow J."/>
            <person name="Eisen J.A."/>
            <person name="Markowitz V."/>
            <person name="Hugenholtz P."/>
            <person name="Kyrpides N.C."/>
            <person name="Klenk H.P."/>
        </authorList>
    </citation>
    <scope>NUCLEOTIDE SEQUENCE [LARGE SCALE GENOMIC DNA]</scope>
    <source>
        <strain evidence="11">DSM 17365 / JCM 13257 / WB4</strain>
    </source>
</reference>
<keyword evidence="3 8" id="KW-0028">Amino-acid biosynthesis</keyword>
<dbReference type="KEGG" id="ppn:Palpr_2894"/>
<keyword evidence="5 8" id="KW-0822">Tryptophan biosynthesis</keyword>
<comment type="similarity">
    <text evidence="8">Belongs to the TrpC family.</text>
</comment>
<proteinExistence type="inferred from homology"/>
<dbReference type="GO" id="GO:0004425">
    <property type="term" value="F:indole-3-glycerol-phosphate synthase activity"/>
    <property type="evidence" value="ECO:0007669"/>
    <property type="project" value="UniProtKB-UniRule"/>
</dbReference>
<dbReference type="InterPro" id="IPR013785">
    <property type="entry name" value="Aldolase_TIM"/>
</dbReference>
<dbReference type="AlphaFoldDB" id="E4T8H9"/>
<dbReference type="UniPathway" id="UPA00035">
    <property type="reaction ID" value="UER00043"/>
</dbReference>
<dbReference type="Proteomes" id="UP000008718">
    <property type="component" value="Chromosome"/>
</dbReference>
<dbReference type="HAMAP" id="MF_00134_B">
    <property type="entry name" value="IGPS_B"/>
    <property type="match status" value="1"/>
</dbReference>
<dbReference type="GO" id="GO:0000162">
    <property type="term" value="P:L-tryptophan biosynthetic process"/>
    <property type="evidence" value="ECO:0007669"/>
    <property type="project" value="UniProtKB-UniRule"/>
</dbReference>
<dbReference type="RefSeq" id="WP_013446392.1">
    <property type="nucleotide sequence ID" value="NC_014734.1"/>
</dbReference>
<feature type="domain" description="Indole-3-glycerol phosphate synthase" evidence="9">
    <location>
        <begin position="25"/>
        <end position="273"/>
    </location>
</feature>
<evidence type="ECO:0000256" key="6">
    <source>
        <dbReference type="ARBA" id="ARBA00023141"/>
    </source>
</evidence>
<keyword evidence="11" id="KW-1185">Reference proteome</keyword>
<dbReference type="STRING" id="694427.Palpr_2894"/>
<gene>
    <name evidence="8" type="primary">trpC</name>
    <name evidence="10" type="ordered locus">Palpr_2894</name>
</gene>
<dbReference type="PANTHER" id="PTHR22854:SF2">
    <property type="entry name" value="INDOLE-3-GLYCEROL-PHOSPHATE SYNTHASE"/>
    <property type="match status" value="1"/>
</dbReference>
<keyword evidence="7 8" id="KW-0456">Lyase</keyword>
<evidence type="ECO:0000256" key="3">
    <source>
        <dbReference type="ARBA" id="ARBA00022605"/>
    </source>
</evidence>
<dbReference type="EC" id="4.1.1.48" evidence="8"/>
<reference key="1">
    <citation type="submission" date="2010-11" db="EMBL/GenBank/DDBJ databases">
        <title>The complete genome of Paludibacter propionicigenes DSM 17365.</title>
        <authorList>
            <consortium name="US DOE Joint Genome Institute (JGI-PGF)"/>
            <person name="Lucas S."/>
            <person name="Copeland A."/>
            <person name="Lapidus A."/>
            <person name="Bruce D."/>
            <person name="Goodwin L."/>
            <person name="Pitluck S."/>
            <person name="Kyrpides N."/>
            <person name="Mavromatis K."/>
            <person name="Ivanova N."/>
            <person name="Munk A.C."/>
            <person name="Brettin T."/>
            <person name="Detter J.C."/>
            <person name="Han C."/>
            <person name="Tapia R."/>
            <person name="Land M."/>
            <person name="Hauser L."/>
            <person name="Markowitz V."/>
            <person name="Cheng J.-F."/>
            <person name="Hugenholtz P."/>
            <person name="Woyke T."/>
            <person name="Wu D."/>
            <person name="Gronow S."/>
            <person name="Wellnitz S."/>
            <person name="Brambilla E."/>
            <person name="Klenk H.-P."/>
            <person name="Eisen J.A."/>
        </authorList>
    </citation>
    <scope>NUCLEOTIDE SEQUENCE</scope>
    <source>
        <strain>WB4</strain>
    </source>
</reference>
<dbReference type="Gene3D" id="3.20.20.70">
    <property type="entry name" value="Aldolase class I"/>
    <property type="match status" value="1"/>
</dbReference>
<dbReference type="InterPro" id="IPR013798">
    <property type="entry name" value="Indole-3-glycerol_P_synth_dom"/>
</dbReference>
<evidence type="ECO:0000256" key="1">
    <source>
        <dbReference type="ARBA" id="ARBA00001633"/>
    </source>
</evidence>
<dbReference type="CDD" id="cd00331">
    <property type="entry name" value="IGPS"/>
    <property type="match status" value="1"/>
</dbReference>
<keyword evidence="4 8" id="KW-0210">Decarboxylase</keyword>
<dbReference type="NCBIfam" id="NF001377">
    <property type="entry name" value="PRK00278.2-4"/>
    <property type="match status" value="1"/>
</dbReference>
<keyword evidence="6 8" id="KW-0057">Aromatic amino acid biosynthesis</keyword>
<evidence type="ECO:0000256" key="5">
    <source>
        <dbReference type="ARBA" id="ARBA00022822"/>
    </source>
</evidence>
<comment type="pathway">
    <text evidence="2 8">Amino-acid biosynthesis; L-tryptophan biosynthesis; L-tryptophan from chorismate: step 4/5.</text>
</comment>
<dbReference type="SUPFAM" id="SSF51366">
    <property type="entry name" value="Ribulose-phoshate binding barrel"/>
    <property type="match status" value="1"/>
</dbReference>
<dbReference type="OrthoDB" id="9804217at2"/>
<dbReference type="PANTHER" id="PTHR22854">
    <property type="entry name" value="TRYPTOPHAN BIOSYNTHESIS PROTEIN"/>
    <property type="match status" value="1"/>
</dbReference>
<comment type="catalytic activity">
    <reaction evidence="1 8">
        <text>1-(2-carboxyphenylamino)-1-deoxy-D-ribulose 5-phosphate + H(+) = (1S,2R)-1-C-(indol-3-yl)glycerol 3-phosphate + CO2 + H2O</text>
        <dbReference type="Rhea" id="RHEA:23476"/>
        <dbReference type="ChEBI" id="CHEBI:15377"/>
        <dbReference type="ChEBI" id="CHEBI:15378"/>
        <dbReference type="ChEBI" id="CHEBI:16526"/>
        <dbReference type="ChEBI" id="CHEBI:58613"/>
        <dbReference type="ChEBI" id="CHEBI:58866"/>
        <dbReference type="EC" id="4.1.1.48"/>
    </reaction>
</comment>